<dbReference type="OrthoDB" id="4552598at2"/>
<gene>
    <name evidence="3" type="ordered locus">AS9A_3650</name>
</gene>
<sequence>MNSAFRHPAQHSAFEVAARSGYIVSGLLHIAIGYLAIQLVIGGQESADPDPTGAFAEIAREPGGRIGLWMATACFTAMALWRLVETVMGRASDGSPHTMSLFDRISALSVGAVQAALGYLAFRFASGQAPDDAEAVAFTGQLMQTGAGSAVLVVAGLVVVFVGGAHVYKGGNRKFLGELVGRSGVPLMGLGIAGYIGKGLVIATVGVLIIIATFRSQPDEAAGLDAALRTLAAQPYGYVFLGLVALAMVTFGIFSLAQSGRAKM</sequence>
<name>F6ES84_HOYSD</name>
<feature type="domain" description="DUF1206" evidence="2">
    <location>
        <begin position="21"/>
        <end position="88"/>
    </location>
</feature>
<feature type="transmembrane region" description="Helical" evidence="1">
    <location>
        <begin position="235"/>
        <end position="257"/>
    </location>
</feature>
<proteinExistence type="predicted"/>
<feature type="transmembrane region" description="Helical" evidence="1">
    <location>
        <begin position="66"/>
        <end position="84"/>
    </location>
</feature>
<dbReference type="InterPro" id="IPR009597">
    <property type="entry name" value="DUF1206"/>
</dbReference>
<dbReference type="Proteomes" id="UP000009235">
    <property type="component" value="Chromosome"/>
</dbReference>
<feature type="transmembrane region" description="Helical" evidence="1">
    <location>
        <begin position="105"/>
        <end position="126"/>
    </location>
</feature>
<dbReference type="RefSeq" id="WP_013808437.1">
    <property type="nucleotide sequence ID" value="NC_015564.1"/>
</dbReference>
<dbReference type="STRING" id="443218.AS9A_3650"/>
<dbReference type="HOGENOM" id="CLU_073530_1_0_11"/>
<dbReference type="AlphaFoldDB" id="F6ES84"/>
<organism evidence="3 4">
    <name type="scientific">Hoyosella subflava (strain DSM 45089 / JCM 17490 / NBRC 109087 / DQS3-9A1)</name>
    <name type="common">Amycolicicoccus subflavus</name>
    <dbReference type="NCBI Taxonomy" id="443218"/>
    <lineage>
        <taxon>Bacteria</taxon>
        <taxon>Bacillati</taxon>
        <taxon>Actinomycetota</taxon>
        <taxon>Actinomycetes</taxon>
        <taxon>Mycobacteriales</taxon>
        <taxon>Hoyosellaceae</taxon>
        <taxon>Hoyosella</taxon>
    </lineage>
</organism>
<dbReference type="EMBL" id="CP002786">
    <property type="protein sequence ID" value="AEF42088.1"/>
    <property type="molecule type" value="Genomic_DNA"/>
</dbReference>
<dbReference type="KEGG" id="asd:AS9A_3650"/>
<evidence type="ECO:0000256" key="1">
    <source>
        <dbReference type="SAM" id="Phobius"/>
    </source>
</evidence>
<feature type="transmembrane region" description="Helical" evidence="1">
    <location>
        <begin position="189"/>
        <end position="215"/>
    </location>
</feature>
<dbReference type="eggNOG" id="ENOG502Z854">
    <property type="taxonomic scope" value="Bacteria"/>
</dbReference>
<keyword evidence="4" id="KW-1185">Reference proteome</keyword>
<feature type="transmembrane region" description="Helical" evidence="1">
    <location>
        <begin position="21"/>
        <end position="41"/>
    </location>
</feature>
<protein>
    <submittedName>
        <fullName evidence="3">Hypothetical membrane protein</fullName>
    </submittedName>
</protein>
<accession>F6ES84</accession>
<feature type="domain" description="DUF1206" evidence="2">
    <location>
        <begin position="108"/>
        <end position="170"/>
    </location>
</feature>
<evidence type="ECO:0000259" key="2">
    <source>
        <dbReference type="Pfam" id="PF06724"/>
    </source>
</evidence>
<keyword evidence="1" id="KW-1133">Transmembrane helix</keyword>
<reference evidence="3 4" key="1">
    <citation type="journal article" date="2011" name="J. Bacteriol.">
        <title>Complete genome sequence of Amycolicicoccus subflavus DQS3-9A1T, an actinomycete isolated from crude oil-polluted soil.</title>
        <authorList>
            <person name="Cai M."/>
            <person name="Chen W.M."/>
            <person name="Nie Y."/>
            <person name="Chi C.Q."/>
            <person name="Wang Y.N."/>
            <person name="Tang Y.Q."/>
            <person name="Li G.Y."/>
            <person name="Wu X.L."/>
        </authorList>
    </citation>
    <scope>NUCLEOTIDE SEQUENCE [LARGE SCALE GENOMIC DNA]</scope>
    <source>
        <strain evidence="4">DSM 45089 / DQS3-9A1</strain>
    </source>
</reference>
<feature type="domain" description="DUF1206" evidence="2">
    <location>
        <begin position="193"/>
        <end position="258"/>
    </location>
</feature>
<dbReference type="Pfam" id="PF06724">
    <property type="entry name" value="DUF1206"/>
    <property type="match status" value="3"/>
</dbReference>
<keyword evidence="1" id="KW-0472">Membrane</keyword>
<feature type="transmembrane region" description="Helical" evidence="1">
    <location>
        <begin position="146"/>
        <end position="168"/>
    </location>
</feature>
<evidence type="ECO:0000313" key="3">
    <source>
        <dbReference type="EMBL" id="AEF42088.1"/>
    </source>
</evidence>
<keyword evidence="1" id="KW-0812">Transmembrane</keyword>
<evidence type="ECO:0000313" key="4">
    <source>
        <dbReference type="Proteomes" id="UP000009235"/>
    </source>
</evidence>